<gene>
    <name evidence="1" type="ORF">EK417_12420</name>
</gene>
<proteinExistence type="predicted"/>
<keyword evidence="2" id="KW-1185">Reference proteome</keyword>
<organism evidence="1 2">
    <name type="scientific">Chryseobacterium candidae</name>
    <dbReference type="NCBI Taxonomy" id="1978493"/>
    <lineage>
        <taxon>Bacteria</taxon>
        <taxon>Pseudomonadati</taxon>
        <taxon>Bacteroidota</taxon>
        <taxon>Flavobacteriia</taxon>
        <taxon>Flavobacteriales</taxon>
        <taxon>Weeksellaceae</taxon>
        <taxon>Chryseobacterium group</taxon>
        <taxon>Chryseobacterium</taxon>
    </lineage>
</organism>
<protein>
    <recommendedName>
        <fullName evidence="3">HNH domain-containing protein</fullName>
    </recommendedName>
</protein>
<dbReference type="Proteomes" id="UP000306038">
    <property type="component" value="Unassembled WGS sequence"/>
</dbReference>
<dbReference type="EMBL" id="SDLV01000025">
    <property type="protein sequence ID" value="THV58423.1"/>
    <property type="molecule type" value="Genomic_DNA"/>
</dbReference>
<comment type="caution">
    <text evidence="1">The sequence shown here is derived from an EMBL/GenBank/DDBJ whole genome shotgun (WGS) entry which is preliminary data.</text>
</comment>
<evidence type="ECO:0000313" key="1">
    <source>
        <dbReference type="EMBL" id="THV58423.1"/>
    </source>
</evidence>
<name>A0ABY2R5F5_9FLAO</name>
<accession>A0ABY2R5F5</accession>
<evidence type="ECO:0008006" key="3">
    <source>
        <dbReference type="Google" id="ProtNLM"/>
    </source>
</evidence>
<reference evidence="1 2" key="1">
    <citation type="submission" date="2019-01" db="EMBL/GenBank/DDBJ databases">
        <authorList>
            <person name="B I."/>
            <person name="Ch S."/>
            <person name="Ch V.R."/>
        </authorList>
    </citation>
    <scope>NUCLEOTIDE SEQUENCE [LARGE SCALE GENOMIC DNA]</scope>
    <source>
        <strain evidence="1 2">JC507</strain>
    </source>
</reference>
<dbReference type="RefSeq" id="WP_136522316.1">
    <property type="nucleotide sequence ID" value="NZ_SDLV01000025.1"/>
</dbReference>
<evidence type="ECO:0000313" key="2">
    <source>
        <dbReference type="Proteomes" id="UP000306038"/>
    </source>
</evidence>
<sequence length="334" mass="39577">MIYIDFDKNILDKYHKIIKCWFLRKFAGGKTYKNGYNCGNDKCEICPKSIHKVSNIPEAAVDFFKNNIDTLIIGNPSELTKLYKEYIKLGIDDSDGIISDFFVITGYTNWFQDEFAKDFLSDLNINTCIYCNRNYTLDILYSHTRAELDHWFPKDKFPILALSLYNFIPSCHSCNHIKGNGDKTLKKMLKNENLSKKQIQQWWENVLETMNHPHDKNENENFTFSYEFDESLNSLSVKFRINPISKKVSTTLEFNKVLEIYNSHANFELKDLYDLRKKYSDTFLNIIESNFDGIMKKEEAYRMIFGIEIKEEDYHKRPFSKFKHDIIEELKRTC</sequence>
<dbReference type="Gene3D" id="1.10.30.50">
    <property type="match status" value="1"/>
</dbReference>